<dbReference type="OrthoDB" id="5894408at2"/>
<keyword evidence="2" id="KW-0812">Transmembrane</keyword>
<dbReference type="InterPro" id="IPR029787">
    <property type="entry name" value="Nucleotide_cyclase"/>
</dbReference>
<accession>A0A502KSW1</accession>
<proteinExistence type="predicted"/>
<protein>
    <submittedName>
        <fullName evidence="4">EAL domain-containing protein</fullName>
    </submittedName>
</protein>
<dbReference type="InterPro" id="IPR001633">
    <property type="entry name" value="EAL_dom"/>
</dbReference>
<dbReference type="InterPro" id="IPR042461">
    <property type="entry name" value="LapD_MoxY_peri_C"/>
</dbReference>
<dbReference type="SMART" id="SM00052">
    <property type="entry name" value="EAL"/>
    <property type="match status" value="1"/>
</dbReference>
<comment type="caution">
    <text evidence="4">The sequence shown here is derived from an EMBL/GenBank/DDBJ whole genome shotgun (WGS) entry which is preliminary data.</text>
</comment>
<keyword evidence="5" id="KW-1185">Reference proteome</keyword>
<dbReference type="InterPro" id="IPR035919">
    <property type="entry name" value="EAL_sf"/>
</dbReference>
<dbReference type="InterPro" id="IPR050706">
    <property type="entry name" value="Cyclic-di-GMP_PDE-like"/>
</dbReference>
<dbReference type="RefSeq" id="WP_140603859.1">
    <property type="nucleotide sequence ID" value="NZ_SAWY01000025.1"/>
</dbReference>
<evidence type="ECO:0000313" key="5">
    <source>
        <dbReference type="Proteomes" id="UP000315303"/>
    </source>
</evidence>
<dbReference type="SUPFAM" id="SSF55073">
    <property type="entry name" value="Nucleotide cyclase"/>
    <property type="match status" value="1"/>
</dbReference>
<evidence type="ECO:0000256" key="2">
    <source>
        <dbReference type="SAM" id="Phobius"/>
    </source>
</evidence>
<dbReference type="SUPFAM" id="SSF141868">
    <property type="entry name" value="EAL domain-like"/>
    <property type="match status" value="1"/>
</dbReference>
<dbReference type="PANTHER" id="PTHR33121">
    <property type="entry name" value="CYCLIC DI-GMP PHOSPHODIESTERASE PDEF"/>
    <property type="match status" value="1"/>
</dbReference>
<dbReference type="Gene3D" id="3.30.70.270">
    <property type="match status" value="1"/>
</dbReference>
<dbReference type="Gene3D" id="6.20.270.20">
    <property type="entry name" value="LapD/MoxY periplasmic domain"/>
    <property type="match status" value="1"/>
</dbReference>
<organism evidence="4 5">
    <name type="scientific">Litorilituus lipolyticus</name>
    <dbReference type="NCBI Taxonomy" id="2491017"/>
    <lineage>
        <taxon>Bacteria</taxon>
        <taxon>Pseudomonadati</taxon>
        <taxon>Pseudomonadota</taxon>
        <taxon>Gammaproteobacteria</taxon>
        <taxon>Alteromonadales</taxon>
        <taxon>Colwelliaceae</taxon>
        <taxon>Litorilituus</taxon>
    </lineage>
</organism>
<dbReference type="InterPro" id="IPR043128">
    <property type="entry name" value="Rev_trsase/Diguanyl_cyclase"/>
</dbReference>
<gene>
    <name evidence="4" type="ORF">EPA86_11795</name>
</gene>
<dbReference type="Pfam" id="PF00990">
    <property type="entry name" value="GGDEF"/>
    <property type="match status" value="1"/>
</dbReference>
<dbReference type="PANTHER" id="PTHR33121:SF79">
    <property type="entry name" value="CYCLIC DI-GMP PHOSPHODIESTERASE PDED-RELATED"/>
    <property type="match status" value="1"/>
</dbReference>
<feature type="transmembrane region" description="Helical" evidence="2">
    <location>
        <begin position="15"/>
        <end position="35"/>
    </location>
</feature>
<reference evidence="4 5" key="1">
    <citation type="submission" date="2019-01" db="EMBL/GenBank/DDBJ databases">
        <title>Litorilituus lipolytica sp. nov., isolated from intertidal sand of the Yellow Sea in China.</title>
        <authorList>
            <person name="Liu A."/>
        </authorList>
    </citation>
    <scope>NUCLEOTIDE SEQUENCE [LARGE SCALE GENOMIC DNA]</scope>
    <source>
        <strain evidence="4 5">RZ04</strain>
    </source>
</reference>
<keyword evidence="2" id="KW-0472">Membrane</keyword>
<dbReference type="Proteomes" id="UP000315303">
    <property type="component" value="Unassembled WGS sequence"/>
</dbReference>
<dbReference type="SMART" id="SM00267">
    <property type="entry name" value="GGDEF"/>
    <property type="match status" value="1"/>
</dbReference>
<dbReference type="Gene3D" id="3.30.110.200">
    <property type="match status" value="1"/>
</dbReference>
<keyword evidence="2" id="KW-1133">Transmembrane helix</keyword>
<dbReference type="AlphaFoldDB" id="A0A502KSW1"/>
<dbReference type="Pfam" id="PF16448">
    <property type="entry name" value="LapD_MoxY_N"/>
    <property type="match status" value="1"/>
</dbReference>
<sequence>MPRSRAKGFSLKTQIYGLVIFLGIVSFFGTLLVSVDHTKEYLNEQMSSHAQDTATSLGLSIAPYLASEDIIIVETMVSAIFDSGYYAEMVLTDTDTQQVILSREAPKTVDTVPNWFIDMFKLSPPTRESKINTGWRIAASLSVTSHAGASYYQLWQYALKASAAFSIILVISLVLAYFILNAVLKPLARVEQQAIAVSKKQFNINKKQSITRELNVVVNALNIMVDNVQKNFNSLTNQAEKHTQEAYIDKLTGLGNRRAFDSQFTHHLSEIDDDSIGTVILLELASLRDINQSQGYQAGDAYVLQVVKIVKEAFEQFSEFTFYRINGGSFIVSIPLPLSLCQDELQKVITRFEQLNTEEYPNGFAKLVSTSYKKSDLLKSLLISLDSLLTEQTSTLRKPEYTLDKTSGLSLGLQEWSTLINELIESGRIEFLVQPVQKCELKEQEDEHSAYLEKPFYNELLAKFYYQQDIIPNNQLFAMAERLNLTEQLDIKLITAAAKLVKPDMSAPIAINLSQQSLLSENFCQWLTRFISENNQCRNQVYFEVNEVALLKDINLASKHIHQFKALDIGISIERFGTSLTSFKYINGLDLDFIKIDGSYIRDIDLNKDNAHFVQAVNQICHGLGINVIACHIENENVLNVVKSLACDGCQGDYIQAPKALYVS</sequence>
<dbReference type="Gene3D" id="3.20.20.450">
    <property type="entry name" value="EAL domain"/>
    <property type="match status" value="1"/>
</dbReference>
<name>A0A502KSW1_9GAMM</name>
<dbReference type="GO" id="GO:0071111">
    <property type="term" value="F:cyclic-guanylate-specific phosphodiesterase activity"/>
    <property type="evidence" value="ECO:0007669"/>
    <property type="project" value="InterPro"/>
</dbReference>
<feature type="transmembrane region" description="Helical" evidence="2">
    <location>
        <begin position="163"/>
        <end position="184"/>
    </location>
</feature>
<evidence type="ECO:0000313" key="4">
    <source>
        <dbReference type="EMBL" id="TPH14264.1"/>
    </source>
</evidence>
<dbReference type="PROSITE" id="PS50883">
    <property type="entry name" value="EAL"/>
    <property type="match status" value="1"/>
</dbReference>
<evidence type="ECO:0000259" key="3">
    <source>
        <dbReference type="PROSITE" id="PS50883"/>
    </source>
</evidence>
<dbReference type="InterPro" id="IPR000160">
    <property type="entry name" value="GGDEF_dom"/>
</dbReference>
<dbReference type="CDD" id="cd01948">
    <property type="entry name" value="EAL"/>
    <property type="match status" value="1"/>
</dbReference>
<feature type="coiled-coil region" evidence="1">
    <location>
        <begin position="218"/>
        <end position="245"/>
    </location>
</feature>
<dbReference type="InterPro" id="IPR032244">
    <property type="entry name" value="LapD_MoxY_N"/>
</dbReference>
<feature type="domain" description="EAL" evidence="3">
    <location>
        <begin position="413"/>
        <end position="664"/>
    </location>
</feature>
<dbReference type="Pfam" id="PF00563">
    <property type="entry name" value="EAL"/>
    <property type="match status" value="1"/>
</dbReference>
<dbReference type="EMBL" id="SAWY01000025">
    <property type="protein sequence ID" value="TPH14264.1"/>
    <property type="molecule type" value="Genomic_DNA"/>
</dbReference>
<evidence type="ECO:0000256" key="1">
    <source>
        <dbReference type="SAM" id="Coils"/>
    </source>
</evidence>
<keyword evidence="1" id="KW-0175">Coiled coil</keyword>